<dbReference type="PANTHER" id="PTHR40547">
    <property type="entry name" value="SLL0298 PROTEIN"/>
    <property type="match status" value="1"/>
</dbReference>
<name>A0A7G5IKR3_9SPHN</name>
<keyword evidence="1" id="KW-0812">Transmembrane</keyword>
<dbReference type="EMBL" id="CP059851">
    <property type="protein sequence ID" value="QMW23955.1"/>
    <property type="molecule type" value="Genomic_DNA"/>
</dbReference>
<keyword evidence="1" id="KW-1133">Transmembrane helix</keyword>
<protein>
    <submittedName>
        <fullName evidence="3">DUF2062 domain-containing protein</fullName>
    </submittedName>
</protein>
<feature type="transmembrane region" description="Helical" evidence="1">
    <location>
        <begin position="84"/>
        <end position="108"/>
    </location>
</feature>
<dbReference type="AlphaFoldDB" id="A0A7G5IKR3"/>
<dbReference type="RefSeq" id="WP_182297778.1">
    <property type="nucleotide sequence ID" value="NZ_CP059851.1"/>
</dbReference>
<keyword evidence="4" id="KW-1185">Reference proteome</keyword>
<proteinExistence type="predicted"/>
<evidence type="ECO:0000313" key="3">
    <source>
        <dbReference type="EMBL" id="QMW23955.1"/>
    </source>
</evidence>
<evidence type="ECO:0000256" key="1">
    <source>
        <dbReference type="SAM" id="Phobius"/>
    </source>
</evidence>
<dbReference type="Pfam" id="PF09835">
    <property type="entry name" value="DUF2062"/>
    <property type="match status" value="1"/>
</dbReference>
<accession>A0A7G5IKR3</accession>
<sequence length="186" mass="20827">MMSEPVDAERRWKMKVPSREVLLANRWMRPFAKHLSDPRIWQWNRRSVARGAALGMFITIAVPLPIQILLAALLAVFVRANVPVAALCAFLSNPFTTPAILAGAYWVGNLALAVENRMPVPLLPQSGSWMERALEWVAQASLPIAIGLLIMATVLASVSYVAVHLAWRVRIGRKWARRRAARRKMA</sequence>
<reference evidence="3 4" key="1">
    <citation type="submission" date="2020-07" db="EMBL/GenBank/DDBJ databases">
        <title>Complete genome sequence for Sandaracinobacter sp. M6.</title>
        <authorList>
            <person name="Tang Y."/>
            <person name="Liu Q."/>
            <person name="Guo Z."/>
            <person name="Lei P."/>
            <person name="Huang B."/>
        </authorList>
    </citation>
    <scope>NUCLEOTIDE SEQUENCE [LARGE SCALE GENOMIC DNA]</scope>
    <source>
        <strain evidence="3 4">M6</strain>
    </source>
</reference>
<feature type="domain" description="DUF2062" evidence="2">
    <location>
        <begin position="29"/>
        <end position="175"/>
    </location>
</feature>
<dbReference type="KEGG" id="sand:H3309_05665"/>
<feature type="transmembrane region" description="Helical" evidence="1">
    <location>
        <begin position="52"/>
        <end position="77"/>
    </location>
</feature>
<dbReference type="InterPro" id="IPR018639">
    <property type="entry name" value="DUF2062"/>
</dbReference>
<feature type="transmembrane region" description="Helical" evidence="1">
    <location>
        <begin position="144"/>
        <end position="167"/>
    </location>
</feature>
<organism evidence="3 4">
    <name type="scientific">Sandaracinobacteroides saxicola</name>
    <dbReference type="NCBI Taxonomy" id="2759707"/>
    <lineage>
        <taxon>Bacteria</taxon>
        <taxon>Pseudomonadati</taxon>
        <taxon>Pseudomonadota</taxon>
        <taxon>Alphaproteobacteria</taxon>
        <taxon>Sphingomonadales</taxon>
        <taxon>Sphingosinicellaceae</taxon>
        <taxon>Sandaracinobacteroides</taxon>
    </lineage>
</organism>
<keyword evidence="1" id="KW-0472">Membrane</keyword>
<gene>
    <name evidence="3" type="ORF">H3309_05665</name>
</gene>
<evidence type="ECO:0000313" key="4">
    <source>
        <dbReference type="Proteomes" id="UP000515292"/>
    </source>
</evidence>
<dbReference type="Proteomes" id="UP000515292">
    <property type="component" value="Chromosome"/>
</dbReference>
<dbReference type="PANTHER" id="PTHR40547:SF1">
    <property type="entry name" value="SLL0298 PROTEIN"/>
    <property type="match status" value="1"/>
</dbReference>
<evidence type="ECO:0000259" key="2">
    <source>
        <dbReference type="Pfam" id="PF09835"/>
    </source>
</evidence>